<evidence type="ECO:0000313" key="5">
    <source>
        <dbReference type="Proteomes" id="UP001652700"/>
    </source>
</evidence>
<feature type="region of interest" description="Disordered" evidence="2">
    <location>
        <begin position="659"/>
        <end position="727"/>
    </location>
</feature>
<dbReference type="SMART" id="SM00060">
    <property type="entry name" value="FN3"/>
    <property type="match status" value="1"/>
</dbReference>
<feature type="compositionally biased region" description="Basic and acidic residues" evidence="2">
    <location>
        <begin position="378"/>
        <end position="390"/>
    </location>
</feature>
<feature type="domain" description="Fibronectin type-III" evidence="3">
    <location>
        <begin position="1052"/>
        <end position="1150"/>
    </location>
</feature>
<proteinExistence type="predicted"/>
<feature type="region of interest" description="Disordered" evidence="2">
    <location>
        <begin position="809"/>
        <end position="842"/>
    </location>
</feature>
<dbReference type="GeneID" id="114336771"/>
<dbReference type="InterPro" id="IPR050964">
    <property type="entry name" value="Striated_Muscle_Regulatory"/>
</dbReference>
<evidence type="ECO:0000256" key="2">
    <source>
        <dbReference type="SAM" id="MobiDB-lite"/>
    </source>
</evidence>
<dbReference type="CDD" id="cd00063">
    <property type="entry name" value="FN3"/>
    <property type="match status" value="1"/>
</dbReference>
<accession>A0ABM5KTG7</accession>
<feature type="compositionally biased region" description="Basic and acidic residues" evidence="2">
    <location>
        <begin position="713"/>
        <end position="727"/>
    </location>
</feature>
<dbReference type="RefSeq" id="XP_050513484.1">
    <property type="nucleotide sequence ID" value="XM_050657527.1"/>
</dbReference>
<feature type="compositionally biased region" description="Basic residues" evidence="2">
    <location>
        <begin position="1204"/>
        <end position="1214"/>
    </location>
</feature>
<feature type="compositionally biased region" description="Polar residues" evidence="2">
    <location>
        <begin position="811"/>
        <end position="830"/>
    </location>
</feature>
<keyword evidence="5" id="KW-1185">Reference proteome</keyword>
<evidence type="ECO:0000256" key="1">
    <source>
        <dbReference type="ARBA" id="ARBA00022737"/>
    </source>
</evidence>
<dbReference type="Gene3D" id="2.60.40.10">
    <property type="entry name" value="Immunoglobulins"/>
    <property type="match status" value="1"/>
</dbReference>
<keyword evidence="1" id="KW-0677">Repeat</keyword>
<dbReference type="PANTHER" id="PTHR13817">
    <property type="entry name" value="TITIN"/>
    <property type="match status" value="1"/>
</dbReference>
<dbReference type="InterPro" id="IPR036116">
    <property type="entry name" value="FN3_sf"/>
</dbReference>
<sequence length="1214" mass="137988">MAVQMPVPIKVEEDVKDKIKLEAEVIDLDDYTSSEERIRRWNSKVRRKNQPLYENDEDCEFFFSLMKWYTETLAEDIIDTDICDTFIQHLNSHLNFYCCTFVKSKFHGFKKEQYLSHMEDILAINLNYEVELFMKDQKRYKKLHRKKMLRKLQTFLFYDTDSYFNVLLKVKFNRFGIGSEASKIYWNFIFKFVLSKGPKSTTDLDFARAYFLHEKWKKVNGQTFHKIIEDMLFTTYSRGPEDIASNQHIQEILRPPKEVLGFIAHQTNDADHCKSFLAYVIKMKEEETMRLVTQVLEKDDSESVDSIVESQEDMKQEDDCIIIGEGTVGCSLNEPKIMFHEILDDEDIASIIYFIPEERSEAVDGRSFLESISIPESSADKENRNPKEKSIFGPSPVPQHTFKLQSSNSVQSREKQSRKFTRKKAVDSTVASLDESIDLDSVESLEHPSIDIIDDEQEMLLSSDDDQPPSPSFSDLEICPTNSILETCHSTLSSNSDLFNVPTSEQTYISPTSPDISSTFEPENIEQESEENSACENETEENSVCADETEKNRVCEKDTTDALQCTFGSNTIDQEESAEENSLYEKDTTDALRCTFGSNTIELEESAEENSVCKTDMSQSIKSSTKTAGSAIIRRILKDFSIETADSIQNTLISTRTTKNNRWHSSTPTDLNSSTSADDATSSTTVSTNVMTEDSTTQKDKAAVTKTVTRRNGHIEHNNNDVNKDPLKNMFNKQLNVNLTRLDLQQEKSGDKILFTSKSKLNKFEEKSNIKFKALTKEDGLDDGLTGDLGKISNLPDMSIILDLFEESSSHKPNNNTNVESEGVKSNSDVDQGCNKDTAKSIVSPENDDFNRYICDLREHGNRTPSIPARKSQEKQEEEVPTKKRKICFAEKLVVATAGSADKMYPKSYKHQGVLKKLKRKWRIPPNIMTSQSFSDYGIQPTDPLLQAESFVVVNKLSDEEIDKWLRGKTCDDTKMKKTERTDLKATVLLRVDYDKETKFKGVCKGDRVLYNDGSHRKLPELINEGIFANRRKNGRRKDGTDDDVAGPSSGPSEPPSGRPSATTSLDSVILKWNRPSYDGGNMIQGYAVDYTLVGSDNWVTLEKVCQSHTYVVKDLLEPGAQYVFRIRALNVHGYSKPSLETQIVQLEEDDFRDSLVLPKITKRRNTLVNENRRQNGKRKLEIEDDAVAGTSWGTLDSSDATKRGKKSRSKKTT</sequence>
<feature type="region of interest" description="Disordered" evidence="2">
    <location>
        <begin position="861"/>
        <end position="880"/>
    </location>
</feature>
<feature type="compositionally biased region" description="Basic and acidic residues" evidence="2">
    <location>
        <begin position="871"/>
        <end position="880"/>
    </location>
</feature>
<organism evidence="4 5">
    <name type="scientific">Diabrotica virgifera virgifera</name>
    <name type="common">western corn rootworm</name>
    <dbReference type="NCBI Taxonomy" id="50390"/>
    <lineage>
        <taxon>Eukaryota</taxon>
        <taxon>Metazoa</taxon>
        <taxon>Ecdysozoa</taxon>
        <taxon>Arthropoda</taxon>
        <taxon>Hexapoda</taxon>
        <taxon>Insecta</taxon>
        <taxon>Pterygota</taxon>
        <taxon>Neoptera</taxon>
        <taxon>Endopterygota</taxon>
        <taxon>Coleoptera</taxon>
        <taxon>Polyphaga</taxon>
        <taxon>Cucujiformia</taxon>
        <taxon>Chrysomeloidea</taxon>
        <taxon>Chrysomelidae</taxon>
        <taxon>Galerucinae</taxon>
        <taxon>Diabroticina</taxon>
        <taxon>Diabroticites</taxon>
        <taxon>Diabrotica</taxon>
    </lineage>
</organism>
<dbReference type="Pfam" id="PF00041">
    <property type="entry name" value="fn3"/>
    <property type="match status" value="1"/>
</dbReference>
<feature type="compositionally biased region" description="Low complexity" evidence="2">
    <location>
        <begin position="672"/>
        <end position="690"/>
    </location>
</feature>
<feature type="region of interest" description="Disordered" evidence="2">
    <location>
        <begin position="1191"/>
        <end position="1214"/>
    </location>
</feature>
<name>A0ABM5KTG7_DIAVI</name>
<protein>
    <recommendedName>
        <fullName evidence="3">Fibronectin type-III domain-containing protein</fullName>
    </recommendedName>
</protein>
<dbReference type="EnsemblMetazoa" id="XM_050657527.1">
    <property type="protein sequence ID" value="XP_050513484.1"/>
    <property type="gene ID" value="LOC114336771"/>
</dbReference>
<feature type="compositionally biased region" description="Polar residues" evidence="2">
    <location>
        <begin position="659"/>
        <end position="671"/>
    </location>
</feature>
<feature type="region of interest" description="Disordered" evidence="2">
    <location>
        <begin position="374"/>
        <end position="425"/>
    </location>
</feature>
<dbReference type="RefSeq" id="XP_050513483.1">
    <property type="nucleotide sequence ID" value="XM_050657526.1"/>
</dbReference>
<feature type="compositionally biased region" description="Polar residues" evidence="2">
    <location>
        <begin position="402"/>
        <end position="411"/>
    </location>
</feature>
<evidence type="ECO:0000313" key="4">
    <source>
        <dbReference type="EnsemblMetazoa" id="XP_050513483.1"/>
    </source>
</evidence>
<dbReference type="PANTHER" id="PTHR13817:SF171">
    <property type="entry name" value="STRETCHIN-MLCK, ISOFORM U"/>
    <property type="match status" value="1"/>
</dbReference>
<feature type="region of interest" description="Disordered" evidence="2">
    <location>
        <begin position="1030"/>
        <end position="1065"/>
    </location>
</feature>
<dbReference type="SUPFAM" id="SSF49265">
    <property type="entry name" value="Fibronectin type III"/>
    <property type="match status" value="1"/>
</dbReference>
<dbReference type="EnsemblMetazoa" id="XM_050657526.1">
    <property type="protein sequence ID" value="XP_050513483.1"/>
    <property type="gene ID" value="LOC114336771"/>
</dbReference>
<dbReference type="InterPro" id="IPR003961">
    <property type="entry name" value="FN3_dom"/>
</dbReference>
<dbReference type="Proteomes" id="UP001652700">
    <property type="component" value="Unplaced"/>
</dbReference>
<dbReference type="InterPro" id="IPR013783">
    <property type="entry name" value="Ig-like_fold"/>
</dbReference>
<evidence type="ECO:0000259" key="3">
    <source>
        <dbReference type="PROSITE" id="PS50853"/>
    </source>
</evidence>
<dbReference type="PROSITE" id="PS50853">
    <property type="entry name" value="FN3"/>
    <property type="match status" value="1"/>
</dbReference>
<reference evidence="4" key="1">
    <citation type="submission" date="2025-05" db="UniProtKB">
        <authorList>
            <consortium name="EnsemblMetazoa"/>
        </authorList>
    </citation>
    <scope>IDENTIFICATION</scope>
</reference>